<dbReference type="SUPFAM" id="SSF51206">
    <property type="entry name" value="cAMP-binding domain-like"/>
    <property type="match status" value="1"/>
</dbReference>
<keyword evidence="3" id="KW-1185">Reference proteome</keyword>
<dbReference type="PANTHER" id="PTHR24567:SF74">
    <property type="entry name" value="HTH-TYPE TRANSCRIPTIONAL REGULATOR ARCR"/>
    <property type="match status" value="1"/>
</dbReference>
<reference evidence="2 3" key="1">
    <citation type="submission" date="2023-02" db="EMBL/GenBank/DDBJ databases">
        <title>Bacterial whole genomic sequence of Curvibacter sp. HBC61.</title>
        <authorList>
            <person name="Le V."/>
            <person name="Ko S.-R."/>
            <person name="Ahn C.-Y."/>
            <person name="Oh H.-M."/>
        </authorList>
    </citation>
    <scope>NUCLEOTIDE SEQUENCE [LARGE SCALE GENOMIC DNA]</scope>
    <source>
        <strain evidence="2 3">HBC61</strain>
    </source>
</reference>
<name>A0ABT5N1Y5_9BURK</name>
<gene>
    <name evidence="2" type="ORF">PSQ40_17155</name>
</gene>
<dbReference type="PANTHER" id="PTHR24567">
    <property type="entry name" value="CRP FAMILY TRANSCRIPTIONAL REGULATORY PROTEIN"/>
    <property type="match status" value="1"/>
</dbReference>
<proteinExistence type="predicted"/>
<dbReference type="RefSeq" id="WP_273953111.1">
    <property type="nucleotide sequence ID" value="NZ_JAQSIP010000009.1"/>
</dbReference>
<dbReference type="InterPro" id="IPR018490">
    <property type="entry name" value="cNMP-bd_dom_sf"/>
</dbReference>
<evidence type="ECO:0000313" key="2">
    <source>
        <dbReference type="EMBL" id="MDD0840315.1"/>
    </source>
</evidence>
<evidence type="ECO:0000313" key="3">
    <source>
        <dbReference type="Proteomes" id="UP001528673"/>
    </source>
</evidence>
<comment type="caution">
    <text evidence="2">The sequence shown here is derived from an EMBL/GenBank/DDBJ whole genome shotgun (WGS) entry which is preliminary data.</text>
</comment>
<protein>
    <submittedName>
        <fullName evidence="2">Cyclic nucleotide-binding domain-containing protein</fullName>
    </submittedName>
</protein>
<dbReference type="InterPro" id="IPR014710">
    <property type="entry name" value="RmlC-like_jellyroll"/>
</dbReference>
<dbReference type="Pfam" id="PF00027">
    <property type="entry name" value="cNMP_binding"/>
    <property type="match status" value="1"/>
</dbReference>
<dbReference type="InterPro" id="IPR000595">
    <property type="entry name" value="cNMP-bd_dom"/>
</dbReference>
<organism evidence="2 3">
    <name type="scientific">Curvibacter cyanobacteriorum</name>
    <dbReference type="NCBI Taxonomy" id="3026422"/>
    <lineage>
        <taxon>Bacteria</taxon>
        <taxon>Pseudomonadati</taxon>
        <taxon>Pseudomonadota</taxon>
        <taxon>Betaproteobacteria</taxon>
        <taxon>Burkholderiales</taxon>
        <taxon>Comamonadaceae</taxon>
        <taxon>Curvibacter</taxon>
    </lineage>
</organism>
<dbReference type="InterPro" id="IPR050397">
    <property type="entry name" value="Env_Response_Regulators"/>
</dbReference>
<accession>A0ABT5N1Y5</accession>
<sequence length="192" mass="21148">MFESLLNRLNPQKRRRLSVQDSPAAELAAQMLHAPSALIQLSADDARRVVSFMEPYRLLAGQCFMREGQTEDTDYMLLILEGDVMVENFIVSRRTPITTAVIGAGSLVGELGLLDGAARSATCTTCTDVLAAKLTRQALGELLEEDPTLGVKLLLAIGVHMSNRVRERTDKLKSYAALIQTMQQEMDRLIPS</sequence>
<feature type="domain" description="Cyclic nucleotide-binding" evidence="1">
    <location>
        <begin position="37"/>
        <end position="143"/>
    </location>
</feature>
<evidence type="ECO:0000259" key="1">
    <source>
        <dbReference type="PROSITE" id="PS50042"/>
    </source>
</evidence>
<dbReference type="EMBL" id="JAQSIP010000009">
    <property type="protein sequence ID" value="MDD0840315.1"/>
    <property type="molecule type" value="Genomic_DNA"/>
</dbReference>
<dbReference type="Gene3D" id="2.60.120.10">
    <property type="entry name" value="Jelly Rolls"/>
    <property type="match status" value="1"/>
</dbReference>
<dbReference type="Proteomes" id="UP001528673">
    <property type="component" value="Unassembled WGS sequence"/>
</dbReference>
<dbReference type="CDD" id="cd00038">
    <property type="entry name" value="CAP_ED"/>
    <property type="match status" value="1"/>
</dbReference>
<dbReference type="PROSITE" id="PS50042">
    <property type="entry name" value="CNMP_BINDING_3"/>
    <property type="match status" value="1"/>
</dbReference>